<dbReference type="OrthoDB" id="20844at2759"/>
<feature type="non-terminal residue" evidence="2">
    <location>
        <position position="1"/>
    </location>
</feature>
<accession>A0A484MHH8</accession>
<keyword evidence="3" id="KW-1185">Reference proteome</keyword>
<evidence type="ECO:0000313" key="2">
    <source>
        <dbReference type="EMBL" id="VFQ87524.1"/>
    </source>
</evidence>
<protein>
    <submittedName>
        <fullName evidence="2">Uncharacterized protein</fullName>
    </submittedName>
</protein>
<dbReference type="EMBL" id="OOIL02003368">
    <property type="protein sequence ID" value="VFQ87524.1"/>
    <property type="molecule type" value="Genomic_DNA"/>
</dbReference>
<gene>
    <name evidence="2" type="ORF">CCAM_LOCUS29300</name>
</gene>
<reference evidence="2 3" key="1">
    <citation type="submission" date="2018-04" db="EMBL/GenBank/DDBJ databases">
        <authorList>
            <person name="Vogel A."/>
        </authorList>
    </citation>
    <scope>NUCLEOTIDE SEQUENCE [LARGE SCALE GENOMIC DNA]</scope>
</reference>
<feature type="compositionally biased region" description="Basic and acidic residues" evidence="1">
    <location>
        <begin position="1"/>
        <end position="11"/>
    </location>
</feature>
<evidence type="ECO:0000313" key="3">
    <source>
        <dbReference type="Proteomes" id="UP000595140"/>
    </source>
</evidence>
<proteinExistence type="predicted"/>
<evidence type="ECO:0000256" key="1">
    <source>
        <dbReference type="SAM" id="MobiDB-lite"/>
    </source>
</evidence>
<organism evidence="2 3">
    <name type="scientific">Cuscuta campestris</name>
    <dbReference type="NCBI Taxonomy" id="132261"/>
    <lineage>
        <taxon>Eukaryota</taxon>
        <taxon>Viridiplantae</taxon>
        <taxon>Streptophyta</taxon>
        <taxon>Embryophyta</taxon>
        <taxon>Tracheophyta</taxon>
        <taxon>Spermatophyta</taxon>
        <taxon>Magnoliopsida</taxon>
        <taxon>eudicotyledons</taxon>
        <taxon>Gunneridae</taxon>
        <taxon>Pentapetalae</taxon>
        <taxon>asterids</taxon>
        <taxon>lamiids</taxon>
        <taxon>Solanales</taxon>
        <taxon>Convolvulaceae</taxon>
        <taxon>Cuscuteae</taxon>
        <taxon>Cuscuta</taxon>
        <taxon>Cuscuta subgen. Grammica</taxon>
        <taxon>Cuscuta sect. Cleistogrammica</taxon>
    </lineage>
</organism>
<name>A0A484MHH8_9ASTE</name>
<dbReference type="Proteomes" id="UP000595140">
    <property type="component" value="Unassembled WGS sequence"/>
</dbReference>
<dbReference type="AlphaFoldDB" id="A0A484MHH8"/>
<sequence>ETKQKVRESGPSRKRKEIESEEESPPRQTTHRRRTIVYDSGEEE</sequence>
<feature type="region of interest" description="Disordered" evidence="1">
    <location>
        <begin position="1"/>
        <end position="44"/>
    </location>
</feature>